<dbReference type="OrthoDB" id="9790995at2"/>
<dbReference type="InterPro" id="IPR001663">
    <property type="entry name" value="Rng_hydr_dOase-A"/>
</dbReference>
<evidence type="ECO:0000256" key="9">
    <source>
        <dbReference type="SAM" id="MobiDB-lite"/>
    </source>
</evidence>
<keyword evidence="5" id="KW-0560">Oxidoreductase</keyword>
<dbReference type="SUPFAM" id="SSF50022">
    <property type="entry name" value="ISP domain"/>
    <property type="match status" value="1"/>
</dbReference>
<keyword evidence="7" id="KW-0411">Iron-sulfur</keyword>
<dbReference type="Gene3D" id="3.90.380.10">
    <property type="entry name" value="Naphthalene 1,2-dioxygenase Alpha Subunit, Chain A, domain 1"/>
    <property type="match status" value="1"/>
</dbReference>
<gene>
    <name evidence="11" type="ORF">DFR41_106271</name>
</gene>
<keyword evidence="4" id="KW-0223">Dioxygenase</keyword>
<comment type="caution">
    <text evidence="11">The sequence shown here is derived from an EMBL/GenBank/DDBJ whole genome shotgun (WGS) entry which is preliminary data.</text>
</comment>
<evidence type="ECO:0000256" key="1">
    <source>
        <dbReference type="ARBA" id="ARBA00008751"/>
    </source>
</evidence>
<name>A0A370FF03_9BURK</name>
<keyword evidence="2" id="KW-0001">2Fe-2S</keyword>
<feature type="domain" description="Rieske" evidence="10">
    <location>
        <begin position="44"/>
        <end position="142"/>
    </location>
</feature>
<dbReference type="PROSITE" id="PS51296">
    <property type="entry name" value="RIESKE"/>
    <property type="match status" value="1"/>
</dbReference>
<dbReference type="GO" id="GO:0051213">
    <property type="term" value="F:dioxygenase activity"/>
    <property type="evidence" value="ECO:0007669"/>
    <property type="project" value="UniProtKB-KW"/>
</dbReference>
<dbReference type="EMBL" id="QQAV01000006">
    <property type="protein sequence ID" value="RDI23564.1"/>
    <property type="molecule type" value="Genomic_DNA"/>
</dbReference>
<reference evidence="11 12" key="1">
    <citation type="submission" date="2018-07" db="EMBL/GenBank/DDBJ databases">
        <title>Genomic Encyclopedia of Type Strains, Phase IV (KMG-IV): sequencing the most valuable type-strain genomes for metagenomic binning, comparative biology and taxonomic classification.</title>
        <authorList>
            <person name="Goeker M."/>
        </authorList>
    </citation>
    <scope>NUCLEOTIDE SEQUENCE [LARGE SCALE GENOMIC DNA]</scope>
    <source>
        <strain evidence="11 12">DSM 21352</strain>
    </source>
</reference>
<evidence type="ECO:0000256" key="3">
    <source>
        <dbReference type="ARBA" id="ARBA00022723"/>
    </source>
</evidence>
<evidence type="ECO:0000256" key="8">
    <source>
        <dbReference type="ARBA" id="ARBA00023027"/>
    </source>
</evidence>
<comment type="similarity">
    <text evidence="1">Belongs to the bacterial ring-hydroxylating dioxygenase alpha subunit family.</text>
</comment>
<accession>A0A370FF03</accession>
<dbReference type="STRING" id="433924.NS331_11505"/>
<proteinExistence type="inferred from homology"/>
<keyword evidence="6" id="KW-0408">Iron</keyword>
<feature type="region of interest" description="Disordered" evidence="9">
    <location>
        <begin position="420"/>
        <end position="458"/>
    </location>
</feature>
<evidence type="ECO:0000256" key="5">
    <source>
        <dbReference type="ARBA" id="ARBA00023002"/>
    </source>
</evidence>
<dbReference type="InterPro" id="IPR015879">
    <property type="entry name" value="Ring_hydroxy_dOase_asu_C_dom"/>
</dbReference>
<dbReference type="Gene3D" id="2.102.10.10">
    <property type="entry name" value="Rieske [2Fe-2S] iron-sulphur domain"/>
    <property type="match status" value="1"/>
</dbReference>
<evidence type="ECO:0000256" key="2">
    <source>
        <dbReference type="ARBA" id="ARBA00022714"/>
    </source>
</evidence>
<dbReference type="AlphaFoldDB" id="A0A370FF03"/>
<protein>
    <submittedName>
        <fullName evidence="11">Salicylate 5-hydroxylase large subunit</fullName>
    </submittedName>
</protein>
<evidence type="ECO:0000259" key="10">
    <source>
        <dbReference type="PROSITE" id="PS51296"/>
    </source>
</evidence>
<dbReference type="PRINTS" id="PR00090">
    <property type="entry name" value="RNGDIOXGNASE"/>
</dbReference>
<evidence type="ECO:0000313" key="12">
    <source>
        <dbReference type="Proteomes" id="UP000255265"/>
    </source>
</evidence>
<evidence type="ECO:0000313" key="11">
    <source>
        <dbReference type="EMBL" id="RDI23564.1"/>
    </source>
</evidence>
<dbReference type="Pfam" id="PF00355">
    <property type="entry name" value="Rieske"/>
    <property type="match status" value="1"/>
</dbReference>
<dbReference type="PROSITE" id="PS00570">
    <property type="entry name" value="RING_HYDROXYL_ALPHA"/>
    <property type="match status" value="1"/>
</dbReference>
<keyword evidence="12" id="KW-1185">Reference proteome</keyword>
<keyword evidence="3" id="KW-0479">Metal-binding</keyword>
<dbReference type="RefSeq" id="WP_114803576.1">
    <property type="nucleotide sequence ID" value="NZ_QQAV01000006.1"/>
</dbReference>
<evidence type="ECO:0000256" key="7">
    <source>
        <dbReference type="ARBA" id="ARBA00023014"/>
    </source>
</evidence>
<dbReference type="InterPro" id="IPR017941">
    <property type="entry name" value="Rieske_2Fe-2S"/>
</dbReference>
<dbReference type="InterPro" id="IPR015881">
    <property type="entry name" value="ARHD_Rieske_2Fe_2S"/>
</dbReference>
<evidence type="ECO:0000256" key="6">
    <source>
        <dbReference type="ARBA" id="ARBA00023004"/>
    </source>
</evidence>
<sequence>MDSAPREAPLRWEAGGTSRIPFAAYTRDDLHRQELERFFYRGHWCYVGLEAEIPNPGDFKRTAVGERSVILVRAQDGGIHVVENVCAHRGMAFCRERHGNRKSFTCPYHQWNYNLTGKLMGVPFRRGVRDEAGEMQGGMPEDFKPEDHGLTRLKVATRGGVVFASFDHEVESLEDFMGPVILRWFDRLFNGRKLKILGYNRQRIPGNWKLMQENIKDPYHPGLLHTWFVTFGLWRADNKSQLVMDERHRHAAMISTRGQQGAASQVTQVSSFKEKMSLEDARFLDIVPEPWWGGPTAVMTTLFPSVILQQQVNSVSTRHIQPDGHGAFFFEWTHFGFEDDTEEMQQRRLRQANLFGPAGFVSADDGEVIELSQMAFESKPRHRALAELGGREVGDADHMVTETLIRGMYEYWRGVMEAPEEGGAAQAGGSPDATAAQARGPTTMAAAPSASSEGRVAS</sequence>
<dbReference type="CDD" id="cd08880">
    <property type="entry name" value="RHO_alpha_C_ahdA1c-like"/>
    <property type="match status" value="1"/>
</dbReference>
<dbReference type="Pfam" id="PF00848">
    <property type="entry name" value="Ring_hydroxyl_A"/>
    <property type="match status" value="1"/>
</dbReference>
<dbReference type="GO" id="GO:0051537">
    <property type="term" value="F:2 iron, 2 sulfur cluster binding"/>
    <property type="evidence" value="ECO:0007669"/>
    <property type="project" value="UniProtKB-KW"/>
</dbReference>
<dbReference type="SUPFAM" id="SSF55961">
    <property type="entry name" value="Bet v1-like"/>
    <property type="match status" value="1"/>
</dbReference>
<organism evidence="11 12">
    <name type="scientific">Pseudacidovorax intermedius</name>
    <dbReference type="NCBI Taxonomy" id="433924"/>
    <lineage>
        <taxon>Bacteria</taxon>
        <taxon>Pseudomonadati</taxon>
        <taxon>Pseudomonadota</taxon>
        <taxon>Betaproteobacteria</taxon>
        <taxon>Burkholderiales</taxon>
        <taxon>Comamonadaceae</taxon>
        <taxon>Pseudacidovorax</taxon>
    </lineage>
</organism>
<dbReference type="Proteomes" id="UP000255265">
    <property type="component" value="Unassembled WGS sequence"/>
</dbReference>
<dbReference type="GO" id="GO:0005506">
    <property type="term" value="F:iron ion binding"/>
    <property type="evidence" value="ECO:0007669"/>
    <property type="project" value="InterPro"/>
</dbReference>
<dbReference type="InterPro" id="IPR043264">
    <property type="entry name" value="AhdA1c-like_alpha_C"/>
</dbReference>
<dbReference type="PANTHER" id="PTHR43756:SF1">
    <property type="entry name" value="3-PHENYLPROPIONATE_CINNAMIC ACID DIOXYGENASE SUBUNIT ALPHA"/>
    <property type="match status" value="1"/>
</dbReference>
<keyword evidence="8" id="KW-0520">NAD</keyword>
<dbReference type="InterPro" id="IPR036922">
    <property type="entry name" value="Rieske_2Fe-2S_sf"/>
</dbReference>
<dbReference type="PANTHER" id="PTHR43756">
    <property type="entry name" value="CHOLINE MONOOXYGENASE, CHLOROPLASTIC"/>
    <property type="match status" value="1"/>
</dbReference>
<evidence type="ECO:0000256" key="4">
    <source>
        <dbReference type="ARBA" id="ARBA00022964"/>
    </source>
</evidence>